<comment type="caution">
    <text evidence="2">The sequence shown here is derived from an EMBL/GenBank/DDBJ whole genome shotgun (WGS) entry which is preliminary data.</text>
</comment>
<reference evidence="2 3" key="1">
    <citation type="submission" date="2017-03" db="EMBL/GenBank/DDBJ databases">
        <title>Genome sequence of Clostridium chromiireducens DSM 23318.</title>
        <authorList>
            <person name="Poehlein A."/>
            <person name="Daniel R."/>
        </authorList>
    </citation>
    <scope>NUCLEOTIDE SEQUENCE [LARGE SCALE GENOMIC DNA]</scope>
    <source>
        <strain evidence="2 3">DSM 23318</strain>
    </source>
</reference>
<proteinExistence type="predicted"/>
<evidence type="ECO:0000313" key="1">
    <source>
        <dbReference type="EMBL" id="MVX66368.1"/>
    </source>
</evidence>
<organism evidence="2 3">
    <name type="scientific">Clostridium chromiireducens</name>
    <dbReference type="NCBI Taxonomy" id="225345"/>
    <lineage>
        <taxon>Bacteria</taxon>
        <taxon>Bacillati</taxon>
        <taxon>Bacillota</taxon>
        <taxon>Clostridia</taxon>
        <taxon>Eubacteriales</taxon>
        <taxon>Clostridiaceae</taxon>
        <taxon>Clostridium</taxon>
    </lineage>
</organism>
<dbReference type="RefSeq" id="WP_079441264.1">
    <property type="nucleotide sequence ID" value="NZ_JBLZIA010000026.1"/>
</dbReference>
<dbReference type="AlphaFoldDB" id="A0A1V4II85"/>
<evidence type="ECO:0000313" key="2">
    <source>
        <dbReference type="EMBL" id="OPJ59207.1"/>
    </source>
</evidence>
<keyword evidence="3" id="KW-1185">Reference proteome</keyword>
<sequence>MAKYKICKHTLHFEELAKALDANNIEFKVKDCLKKCSKCRSKLLVKKDDDYISAKTVEKLLSKLDLDVN</sequence>
<protein>
    <recommendedName>
        <fullName evidence="4">DUF1450 domain-containing protein</fullName>
    </recommendedName>
</protein>
<dbReference type="EMBL" id="MZGT01000056">
    <property type="protein sequence ID" value="OPJ59207.1"/>
    <property type="molecule type" value="Genomic_DNA"/>
</dbReference>
<reference evidence="1" key="2">
    <citation type="submission" date="2019-12" db="EMBL/GenBank/DDBJ databases">
        <title>Microbes associate with the intestines of laboratory mice.</title>
        <authorList>
            <person name="Navarre W."/>
            <person name="Wong E."/>
        </authorList>
    </citation>
    <scope>NUCLEOTIDE SEQUENCE</scope>
    <source>
        <strain evidence="1">NM79_F5</strain>
    </source>
</reference>
<dbReference type="Proteomes" id="UP000656077">
    <property type="component" value="Unassembled WGS sequence"/>
</dbReference>
<evidence type="ECO:0000313" key="3">
    <source>
        <dbReference type="Proteomes" id="UP000191056"/>
    </source>
</evidence>
<gene>
    <name evidence="2" type="ORF">CLCHR_35990</name>
    <name evidence="1" type="ORF">GKZ28_22080</name>
</gene>
<dbReference type="Proteomes" id="UP000191056">
    <property type="component" value="Unassembled WGS sequence"/>
</dbReference>
<name>A0A1V4II85_9CLOT</name>
<dbReference type="STRING" id="225345.CLCHR_35990"/>
<accession>A0A1V4II85</accession>
<evidence type="ECO:0008006" key="4">
    <source>
        <dbReference type="Google" id="ProtNLM"/>
    </source>
</evidence>
<dbReference type="EMBL" id="WSRQ01000054">
    <property type="protein sequence ID" value="MVX66368.1"/>
    <property type="molecule type" value="Genomic_DNA"/>
</dbReference>